<protein>
    <recommendedName>
        <fullName evidence="5">Galactan 5-O-arabinofuranosyltransferase</fullName>
        <ecNumber evidence="4">2.4.2.46</ecNumber>
    </recommendedName>
    <alternativeName>
        <fullName evidence="11">Arabinofuranosyltransferase AftA</fullName>
    </alternativeName>
</protein>
<dbReference type="InterPro" id="IPR020963">
    <property type="entry name" value="ArabinofuranosylTrfase_AftA_N"/>
</dbReference>
<dbReference type="STRING" id="640132.Srot_2818"/>
<dbReference type="UniPathway" id="UPA00963"/>
<evidence type="ECO:0000256" key="2">
    <source>
        <dbReference type="ARBA" id="ARBA00004776"/>
    </source>
</evidence>
<keyword evidence="6" id="KW-1003">Cell membrane</keyword>
<evidence type="ECO:0000256" key="4">
    <source>
        <dbReference type="ARBA" id="ARBA00012037"/>
    </source>
</evidence>
<accession>D6ZD63</accession>
<feature type="transmembrane region" description="Helical" evidence="13">
    <location>
        <begin position="236"/>
        <end position="264"/>
    </location>
</feature>
<comment type="catalytic activity">
    <reaction evidence="12">
        <text>Adds an alpha-D-arabinofuranosyl group from trans,octacis-decaprenylphospho-beta-D-arabinofuranose at the 5-O-position of the eighth, tenth and twelfth galactofuranose unit of the galactofuranan chain of [beta-D-galactofuranosyl-(1-&gt;5)-beta-D-galactofuranosyl-(1-&gt;6)]14-beta-D-galactofuranosyl-(1-&gt;5)-beta-D-galactofuranosyl-(1-&gt;4)-alpha-L-rhamnopyranosyl-(1-&gt;3)-N-acetyl-alpha-D-glucosaminyl-diphospho-trans,octacis-decaprenol.</text>
        <dbReference type="EC" id="2.4.2.46"/>
    </reaction>
</comment>
<sequence>MIDGRLRALRPVLALTTAALVSLVGFKAVATVHWPAYNNSYVPYAATTAGQLVCLAVAFQAALWLRQGKRRGELLAWLSVSGFVTATLALPLGSTRLFLFGITIDPQFRTSYLTRFTDSPALADMTYSGLPPYYPPAWFWVGGRLASLAGWPGWAAYKPYSILSIAVAATGTYVLWSKLVRKDRALLATLAETAVVIVHGSPEPYGAVLALPLPAVLVIAYRALRRGGRGVWGTGVYLGLSALTYTLYAGYAAFAVFLLALSAGWGGDRRVVAKRLAAMAAVSVPVALVSWGPYLLAVLRHGAGADMAPRFMMRNGATLSLPMTWTLISGLCCLTGTLWIIGWFRRNHIAHALGVAVVAVYLVTFASFLLSLEGTTLLAFRLLVPLLAMLSSAGVLAFLLGARVLAVRLRGVGGRRFSVRAIAAGLAAIVAVSYAQSMLNLMVEPFTVANTDTDGDGRRGDGRAPDEGQYYRDVDHAIREFTGKKPDQLEVLTSDYGFLAIYPYWGFQALTPHYANPLAHFEERSEAIKSWAKLANPDDLLAAWRALPWRAPDVILFRRGADGKYLLRLSADIFPNQPNVVREDVAFDPRLFPAGSFATREFGPFVVVMQKSGALGRYP</sequence>
<dbReference type="InterPro" id="IPR020959">
    <property type="entry name" value="ArabinofuranosylTrfase_AftA_C"/>
</dbReference>
<dbReference type="AlphaFoldDB" id="D6ZD63"/>
<comment type="subcellular location">
    <subcellularLocation>
        <location evidence="1">Cell membrane</location>
        <topology evidence="1">Multi-pass membrane protein</topology>
    </subcellularLocation>
</comment>
<feature type="transmembrane region" description="Helical" evidence="13">
    <location>
        <begin position="12"/>
        <end position="35"/>
    </location>
</feature>
<dbReference type="GO" id="GO:0016757">
    <property type="term" value="F:glycosyltransferase activity"/>
    <property type="evidence" value="ECO:0007669"/>
    <property type="project" value="InterPro"/>
</dbReference>
<evidence type="ECO:0000256" key="9">
    <source>
        <dbReference type="ARBA" id="ARBA00022989"/>
    </source>
</evidence>
<comment type="pathway">
    <text evidence="2">Cell wall biogenesis; cell wall polysaccharide biosynthesis.</text>
</comment>
<evidence type="ECO:0000256" key="6">
    <source>
        <dbReference type="ARBA" id="ARBA00022475"/>
    </source>
</evidence>
<feature type="transmembrane region" description="Helical" evidence="13">
    <location>
        <begin position="382"/>
        <end position="405"/>
    </location>
</feature>
<dbReference type="EC" id="2.4.2.46" evidence="4"/>
<feature type="domain" description="Arabinofuranosyltransferase AftA C-terminal" evidence="14">
    <location>
        <begin position="445"/>
        <end position="609"/>
    </location>
</feature>
<keyword evidence="9 13" id="KW-1133">Transmembrane helix</keyword>
<dbReference type="GO" id="GO:0044038">
    <property type="term" value="P:cell wall macromolecule biosynthetic process"/>
    <property type="evidence" value="ECO:0007669"/>
    <property type="project" value="InterPro"/>
</dbReference>
<dbReference type="KEGG" id="srt:Srot_2818"/>
<keyword evidence="17" id="KW-1185">Reference proteome</keyword>
<evidence type="ECO:0000256" key="8">
    <source>
        <dbReference type="ARBA" id="ARBA00022692"/>
    </source>
</evidence>
<dbReference type="GO" id="GO:0045227">
    <property type="term" value="P:capsule polysaccharide biosynthetic process"/>
    <property type="evidence" value="ECO:0007669"/>
    <property type="project" value="UniProtKB-UniPathway"/>
</dbReference>
<evidence type="ECO:0000256" key="11">
    <source>
        <dbReference type="ARBA" id="ARBA00033184"/>
    </source>
</evidence>
<dbReference type="CAZy" id="GT85">
    <property type="family name" value="Glycosyltransferase Family 85"/>
</dbReference>
<feature type="transmembrane region" description="Helical" evidence="13">
    <location>
        <begin position="417"/>
        <end position="435"/>
    </location>
</feature>
<name>D6ZD63_SEGRD</name>
<feature type="transmembrane region" description="Helical" evidence="13">
    <location>
        <begin position="41"/>
        <end position="65"/>
    </location>
</feature>
<organism evidence="16 17">
    <name type="scientific">Segniliparus rotundus (strain ATCC BAA-972 / CDC 1076 / CIP 108378 / DSM 44985 / JCM 13578)</name>
    <dbReference type="NCBI Taxonomy" id="640132"/>
    <lineage>
        <taxon>Bacteria</taxon>
        <taxon>Bacillati</taxon>
        <taxon>Actinomycetota</taxon>
        <taxon>Actinomycetes</taxon>
        <taxon>Mycobacteriales</taxon>
        <taxon>Segniliparaceae</taxon>
        <taxon>Segniliparus</taxon>
    </lineage>
</organism>
<dbReference type="Proteomes" id="UP000002247">
    <property type="component" value="Chromosome"/>
</dbReference>
<feature type="transmembrane region" description="Helical" evidence="13">
    <location>
        <begin position="319"/>
        <end position="342"/>
    </location>
</feature>
<evidence type="ECO:0000313" key="16">
    <source>
        <dbReference type="EMBL" id="ADG99250.1"/>
    </source>
</evidence>
<dbReference type="EMBL" id="CP001958">
    <property type="protein sequence ID" value="ADG99250.1"/>
    <property type="molecule type" value="Genomic_DNA"/>
</dbReference>
<evidence type="ECO:0000256" key="12">
    <source>
        <dbReference type="ARBA" id="ARBA00034030"/>
    </source>
</evidence>
<proteinExistence type="inferred from homology"/>
<evidence type="ECO:0000256" key="1">
    <source>
        <dbReference type="ARBA" id="ARBA00004651"/>
    </source>
</evidence>
<feature type="transmembrane region" description="Helical" evidence="13">
    <location>
        <begin position="157"/>
        <end position="176"/>
    </location>
</feature>
<reference evidence="16 17" key="1">
    <citation type="journal article" date="2010" name="Stand. Genomic Sci.">
        <title>Complete genome sequence of Segniliparus rotundus type strain (CDC 1076).</title>
        <authorList>
            <person name="Sikorski J."/>
            <person name="Lapidus A."/>
            <person name="Copeland A."/>
            <person name="Misra M."/>
            <person name="Glavina Del Rio T."/>
            <person name="Nolan M."/>
            <person name="Lucas S."/>
            <person name="Chen F."/>
            <person name="Tice H."/>
            <person name="Cheng J.F."/>
            <person name="Jando M."/>
            <person name="Schneider S."/>
            <person name="Bruce D."/>
            <person name="Goodwin L."/>
            <person name="Pitluck S."/>
            <person name="Liolios K."/>
            <person name="Mikhailova N."/>
            <person name="Pati A."/>
            <person name="Ivanova N."/>
            <person name="Mavromatis K."/>
            <person name="Chen A."/>
            <person name="Palaniappan K."/>
            <person name="Chertkov O."/>
            <person name="Land M."/>
            <person name="Hauser L."/>
            <person name="Chang Y.J."/>
            <person name="Jeffries C.D."/>
            <person name="Brettin T."/>
            <person name="Detter J.C."/>
            <person name="Han C."/>
            <person name="Rohde M."/>
            <person name="Goker M."/>
            <person name="Bristow J."/>
            <person name="Eisen J.A."/>
            <person name="Markowitz V."/>
            <person name="Hugenholtz P."/>
            <person name="Kyrpides N.C."/>
            <person name="Klenk H.P."/>
        </authorList>
    </citation>
    <scope>NUCLEOTIDE SEQUENCE [LARGE SCALE GENOMIC DNA]</scope>
    <source>
        <strain evidence="17">ATCC BAA-972 / CDC 1076 / CIP 108378 / DSM 44985 / JCM 13578</strain>
    </source>
</reference>
<evidence type="ECO:0000256" key="10">
    <source>
        <dbReference type="ARBA" id="ARBA00023136"/>
    </source>
</evidence>
<dbReference type="RefSeq" id="WP_013139699.1">
    <property type="nucleotide sequence ID" value="NC_014168.1"/>
</dbReference>
<feature type="domain" description="Arabinofuranosyltransferase AftA N-terminal" evidence="15">
    <location>
        <begin position="12"/>
        <end position="427"/>
    </location>
</feature>
<evidence type="ECO:0000256" key="13">
    <source>
        <dbReference type="SAM" id="Phobius"/>
    </source>
</evidence>
<keyword evidence="10 13" id="KW-0472">Membrane</keyword>
<evidence type="ECO:0000313" key="17">
    <source>
        <dbReference type="Proteomes" id="UP000002247"/>
    </source>
</evidence>
<gene>
    <name evidence="16" type="ordered locus">Srot_2818</name>
</gene>
<comment type="similarity">
    <text evidence="3">Belongs to the glycosyltransferase 85 family.</text>
</comment>
<feature type="transmembrane region" description="Helical" evidence="13">
    <location>
        <begin position="205"/>
        <end position="224"/>
    </location>
</feature>
<evidence type="ECO:0000256" key="7">
    <source>
        <dbReference type="ARBA" id="ARBA00022679"/>
    </source>
</evidence>
<evidence type="ECO:0000259" key="14">
    <source>
        <dbReference type="Pfam" id="PF12249"/>
    </source>
</evidence>
<dbReference type="Pfam" id="PF12249">
    <property type="entry name" value="AftA_C"/>
    <property type="match status" value="1"/>
</dbReference>
<dbReference type="Pfam" id="PF12250">
    <property type="entry name" value="AftA_N"/>
    <property type="match status" value="1"/>
</dbReference>
<feature type="transmembrane region" description="Helical" evidence="13">
    <location>
        <begin position="349"/>
        <end position="370"/>
    </location>
</feature>
<dbReference type="OrthoDB" id="4775300at2"/>
<evidence type="ECO:0000259" key="15">
    <source>
        <dbReference type="Pfam" id="PF12250"/>
    </source>
</evidence>
<keyword evidence="7" id="KW-0808">Transferase</keyword>
<keyword evidence="8 13" id="KW-0812">Transmembrane</keyword>
<feature type="transmembrane region" description="Helical" evidence="13">
    <location>
        <begin position="276"/>
        <end position="299"/>
    </location>
</feature>
<evidence type="ECO:0000256" key="5">
    <source>
        <dbReference type="ARBA" id="ARBA00020482"/>
    </source>
</evidence>
<feature type="transmembrane region" description="Helical" evidence="13">
    <location>
        <begin position="74"/>
        <end position="93"/>
    </location>
</feature>
<dbReference type="GO" id="GO:0005886">
    <property type="term" value="C:plasma membrane"/>
    <property type="evidence" value="ECO:0007669"/>
    <property type="project" value="UniProtKB-SubCell"/>
</dbReference>
<dbReference type="HOGENOM" id="CLU_021304_0_0_11"/>
<evidence type="ECO:0000256" key="3">
    <source>
        <dbReference type="ARBA" id="ARBA00009655"/>
    </source>
</evidence>
<dbReference type="eggNOG" id="ENOG502ZB59">
    <property type="taxonomic scope" value="Bacteria"/>
</dbReference>